<dbReference type="Gene3D" id="3.40.50.300">
    <property type="entry name" value="P-loop containing nucleotide triphosphate hydrolases"/>
    <property type="match status" value="1"/>
</dbReference>
<reference evidence="8 9" key="1">
    <citation type="submission" date="2016-01" db="EMBL/GenBank/DDBJ databases">
        <title>Complete Genome Sequence of Paenibacillus yonginensis DCY84, a novel Plant Growth-Promoting Bacteria with Elicitation of Induced Systemic Resistance.</title>
        <authorList>
            <person name="Kim Y.J."/>
            <person name="Yang D.C."/>
            <person name="Sukweenadhi J."/>
        </authorList>
    </citation>
    <scope>NUCLEOTIDE SEQUENCE [LARGE SCALE GENOMIC DNA]</scope>
    <source>
        <strain evidence="8 9">DCY84</strain>
    </source>
</reference>
<dbReference type="SMART" id="SM00833">
    <property type="entry name" value="CobW_C"/>
    <property type="match status" value="1"/>
</dbReference>
<comment type="similarity">
    <text evidence="4">Belongs to the SIMIBI class G3E GTPase family. ZNG1 subfamily.</text>
</comment>
<dbReference type="EMBL" id="CP014167">
    <property type="protein sequence ID" value="ANS74082.1"/>
    <property type="molecule type" value="Genomic_DNA"/>
</dbReference>
<dbReference type="PANTHER" id="PTHR13748:SF62">
    <property type="entry name" value="COBW DOMAIN-CONTAINING PROTEIN"/>
    <property type="match status" value="1"/>
</dbReference>
<accession>A0A1B1MY21</accession>
<dbReference type="InterPro" id="IPR027417">
    <property type="entry name" value="P-loop_NTPase"/>
</dbReference>
<evidence type="ECO:0000256" key="6">
    <source>
        <dbReference type="SAM" id="MobiDB-lite"/>
    </source>
</evidence>
<evidence type="ECO:0000256" key="1">
    <source>
        <dbReference type="ARBA" id="ARBA00022741"/>
    </source>
</evidence>
<evidence type="ECO:0000256" key="5">
    <source>
        <dbReference type="ARBA" id="ARBA00049117"/>
    </source>
</evidence>
<evidence type="ECO:0000256" key="2">
    <source>
        <dbReference type="ARBA" id="ARBA00022801"/>
    </source>
</evidence>
<dbReference type="KEGG" id="pyg:AWM70_05420"/>
<dbReference type="InterPro" id="IPR003495">
    <property type="entry name" value="CobW/HypB/UreG_nucleotide-bd"/>
</dbReference>
<evidence type="ECO:0000256" key="3">
    <source>
        <dbReference type="ARBA" id="ARBA00023186"/>
    </source>
</evidence>
<dbReference type="Proteomes" id="UP000092573">
    <property type="component" value="Chromosome"/>
</dbReference>
<dbReference type="Pfam" id="PF02492">
    <property type="entry name" value="cobW"/>
    <property type="match status" value="1"/>
</dbReference>
<dbReference type="InterPro" id="IPR011629">
    <property type="entry name" value="CobW-like_C"/>
</dbReference>
<dbReference type="STRING" id="1462996.AWM70_05420"/>
<name>A0A1B1MY21_9BACL</name>
<sequence length="358" mass="40260">MKASDDTYVTPIYILSGFLGSGKTTLLARLIDYWQEAGLKPAVIMNELGDVNLDGLLVKQEVPMEEMLGGCICCSIRGDLGVTIHELIQQEHPDLIVVEATGAANPMELLDGVTETALYMKLDIKPLITVVDSAYLMELFDRQQGKTYRLMQEQIRCASVLILNKTDRLESSRMQELVKLLNQSNPYASKIPAVKCEVDLRELLIEGEGTQRAFDHAGESQHAHRHNQSHSRFRGPSHHDPAHPSEPGQASEEHDHHHTHSHVMVHTHYLSGPVNSEAFERLVADLPRDVYRAKGVLTFSDTNNSRFLFQYAYREPDFMKITPQGDIPDVVVFIGEHFDKEELSRKLHALEAGTLSME</sequence>
<dbReference type="InterPro" id="IPR036627">
    <property type="entry name" value="CobW-likC_sf"/>
</dbReference>
<evidence type="ECO:0000313" key="8">
    <source>
        <dbReference type="EMBL" id="ANS74082.1"/>
    </source>
</evidence>
<dbReference type="GO" id="GO:0000166">
    <property type="term" value="F:nucleotide binding"/>
    <property type="evidence" value="ECO:0007669"/>
    <property type="project" value="UniProtKB-KW"/>
</dbReference>
<proteinExistence type="inferred from homology"/>
<dbReference type="PANTHER" id="PTHR13748">
    <property type="entry name" value="COBW-RELATED"/>
    <property type="match status" value="1"/>
</dbReference>
<evidence type="ECO:0000313" key="9">
    <source>
        <dbReference type="Proteomes" id="UP000092573"/>
    </source>
</evidence>
<comment type="catalytic activity">
    <reaction evidence="5">
        <text>GTP + H2O = GDP + phosphate + H(+)</text>
        <dbReference type="Rhea" id="RHEA:19669"/>
        <dbReference type="ChEBI" id="CHEBI:15377"/>
        <dbReference type="ChEBI" id="CHEBI:15378"/>
        <dbReference type="ChEBI" id="CHEBI:37565"/>
        <dbReference type="ChEBI" id="CHEBI:43474"/>
        <dbReference type="ChEBI" id="CHEBI:58189"/>
    </reaction>
    <physiologicalReaction direction="left-to-right" evidence="5">
        <dbReference type="Rhea" id="RHEA:19670"/>
    </physiologicalReaction>
</comment>
<dbReference type="AlphaFoldDB" id="A0A1B1MY21"/>
<keyword evidence="1" id="KW-0547">Nucleotide-binding</keyword>
<feature type="domain" description="CobW C-terminal" evidence="7">
    <location>
        <begin position="263"/>
        <end position="351"/>
    </location>
</feature>
<dbReference type="Pfam" id="PF07683">
    <property type="entry name" value="CobW_C"/>
    <property type="match status" value="1"/>
</dbReference>
<dbReference type="SUPFAM" id="SSF90002">
    <property type="entry name" value="Hypothetical protein YjiA, C-terminal domain"/>
    <property type="match status" value="1"/>
</dbReference>
<evidence type="ECO:0000259" key="7">
    <source>
        <dbReference type="SMART" id="SM00833"/>
    </source>
</evidence>
<keyword evidence="2" id="KW-0378">Hydrolase</keyword>
<dbReference type="GO" id="GO:0005737">
    <property type="term" value="C:cytoplasm"/>
    <property type="evidence" value="ECO:0007669"/>
    <property type="project" value="TreeGrafter"/>
</dbReference>
<keyword evidence="3" id="KW-0143">Chaperone</keyword>
<dbReference type="InterPro" id="IPR051316">
    <property type="entry name" value="Zinc-reg_GTPase_activator"/>
</dbReference>
<organism evidence="8 9">
    <name type="scientific">Paenibacillus yonginensis</name>
    <dbReference type="NCBI Taxonomy" id="1462996"/>
    <lineage>
        <taxon>Bacteria</taxon>
        <taxon>Bacillati</taxon>
        <taxon>Bacillota</taxon>
        <taxon>Bacilli</taxon>
        <taxon>Bacillales</taxon>
        <taxon>Paenibacillaceae</taxon>
        <taxon>Paenibacillus</taxon>
    </lineage>
</organism>
<gene>
    <name evidence="8" type="ORF">AWM70_05420</name>
</gene>
<dbReference type="Gene3D" id="3.30.1220.10">
    <property type="entry name" value="CobW-like, C-terminal domain"/>
    <property type="match status" value="1"/>
</dbReference>
<protein>
    <submittedName>
        <fullName evidence="8">Cobalamin biosynthesis protein</fullName>
    </submittedName>
</protein>
<feature type="compositionally biased region" description="Basic residues" evidence="6">
    <location>
        <begin position="223"/>
        <end position="236"/>
    </location>
</feature>
<dbReference type="RefSeq" id="WP_068694687.1">
    <property type="nucleotide sequence ID" value="NZ_CP014167.1"/>
</dbReference>
<dbReference type="GO" id="GO:0016787">
    <property type="term" value="F:hydrolase activity"/>
    <property type="evidence" value="ECO:0007669"/>
    <property type="project" value="UniProtKB-KW"/>
</dbReference>
<evidence type="ECO:0000256" key="4">
    <source>
        <dbReference type="ARBA" id="ARBA00034320"/>
    </source>
</evidence>
<feature type="region of interest" description="Disordered" evidence="6">
    <location>
        <begin position="215"/>
        <end position="263"/>
    </location>
</feature>
<keyword evidence="9" id="KW-1185">Reference proteome</keyword>
<dbReference type="OrthoDB" id="9808822at2"/>
<dbReference type="CDD" id="cd03112">
    <property type="entry name" value="CobW-like"/>
    <property type="match status" value="1"/>
</dbReference>
<dbReference type="SUPFAM" id="SSF52540">
    <property type="entry name" value="P-loop containing nucleoside triphosphate hydrolases"/>
    <property type="match status" value="1"/>
</dbReference>